<dbReference type="InterPro" id="IPR009057">
    <property type="entry name" value="Homeodomain-like_sf"/>
</dbReference>
<keyword evidence="2" id="KW-0238">DNA-binding</keyword>
<dbReference type="PANTHER" id="PTHR46796:SF6">
    <property type="entry name" value="ARAC SUBFAMILY"/>
    <property type="match status" value="1"/>
</dbReference>
<comment type="caution">
    <text evidence="5">The sequence shown here is derived from an EMBL/GenBank/DDBJ whole genome shotgun (WGS) entry which is preliminary data.</text>
</comment>
<gene>
    <name evidence="5" type="ORF">ABT188_31890</name>
</gene>
<protein>
    <submittedName>
        <fullName evidence="5">Helix-turn-helix domain-containing protein</fullName>
    </submittedName>
</protein>
<organism evidence="5 6">
    <name type="scientific">Streptomyces violaceorubidus</name>
    <dbReference type="NCBI Taxonomy" id="284042"/>
    <lineage>
        <taxon>Bacteria</taxon>
        <taxon>Bacillati</taxon>
        <taxon>Actinomycetota</taxon>
        <taxon>Actinomycetes</taxon>
        <taxon>Kitasatosporales</taxon>
        <taxon>Streptomycetaceae</taxon>
        <taxon>Streptomyces</taxon>
    </lineage>
</organism>
<accession>A0ABV1T525</accession>
<dbReference type="PROSITE" id="PS01124">
    <property type="entry name" value="HTH_ARAC_FAMILY_2"/>
    <property type="match status" value="1"/>
</dbReference>
<dbReference type="InterPro" id="IPR035418">
    <property type="entry name" value="AraC-bd_2"/>
</dbReference>
<evidence type="ECO:0000256" key="3">
    <source>
        <dbReference type="ARBA" id="ARBA00023163"/>
    </source>
</evidence>
<keyword evidence="3" id="KW-0804">Transcription</keyword>
<keyword evidence="1" id="KW-0805">Transcription regulation</keyword>
<dbReference type="SUPFAM" id="SSF46689">
    <property type="entry name" value="Homeodomain-like"/>
    <property type="match status" value="1"/>
</dbReference>
<evidence type="ECO:0000313" key="5">
    <source>
        <dbReference type="EMBL" id="MER6169106.1"/>
    </source>
</evidence>
<dbReference type="PANTHER" id="PTHR46796">
    <property type="entry name" value="HTH-TYPE TRANSCRIPTIONAL ACTIVATOR RHAS-RELATED"/>
    <property type="match status" value="1"/>
</dbReference>
<evidence type="ECO:0000259" key="4">
    <source>
        <dbReference type="PROSITE" id="PS01124"/>
    </source>
</evidence>
<dbReference type="RefSeq" id="WP_352150314.1">
    <property type="nucleotide sequence ID" value="NZ_JBEOZY010000056.1"/>
</dbReference>
<feature type="domain" description="HTH araC/xylS-type" evidence="4">
    <location>
        <begin position="204"/>
        <end position="305"/>
    </location>
</feature>
<dbReference type="InterPro" id="IPR050204">
    <property type="entry name" value="AraC_XylS_family_regulators"/>
</dbReference>
<dbReference type="EMBL" id="JBEOZY010000056">
    <property type="protein sequence ID" value="MER6169106.1"/>
    <property type="molecule type" value="Genomic_DNA"/>
</dbReference>
<name>A0ABV1T525_9ACTN</name>
<sequence>MTDQRGCRLRGTESFEAVASGLFAPLRVTGPQSQQFEAVVDHTVMGPVVIARIQAGAATVTRDKRSITSSDVEWMHFNLHHHGPVTAAQDDRTTTVSPGDLFVCDNTRPYRLIGADSSDMTVLCVPRASLGRYADSISRRTASAIPTQGAIGRLLGHAMAAVDEDLPRQGVPCMHLADALTALLLAAFTDTTPERACVASDLADRIRAYALAHLGDLHLTAEQVARQHYISVRHLHALFRGSELTFAAWVRHERLLRIRRDLLDPACSDVSTATIAARWGMHDPKHLGRALKREFGETVSDLRRGQRD</sequence>
<keyword evidence="6" id="KW-1185">Reference proteome</keyword>
<dbReference type="InterPro" id="IPR018060">
    <property type="entry name" value="HTH_AraC"/>
</dbReference>
<evidence type="ECO:0000256" key="2">
    <source>
        <dbReference type="ARBA" id="ARBA00023125"/>
    </source>
</evidence>
<dbReference type="SMART" id="SM00342">
    <property type="entry name" value="HTH_ARAC"/>
    <property type="match status" value="1"/>
</dbReference>
<dbReference type="Proteomes" id="UP001496720">
    <property type="component" value="Unassembled WGS sequence"/>
</dbReference>
<dbReference type="Pfam" id="PF14525">
    <property type="entry name" value="AraC_binding_2"/>
    <property type="match status" value="1"/>
</dbReference>
<reference evidence="5 6" key="1">
    <citation type="submission" date="2024-06" db="EMBL/GenBank/DDBJ databases">
        <title>The Natural Products Discovery Center: Release of the First 8490 Sequenced Strains for Exploring Actinobacteria Biosynthetic Diversity.</title>
        <authorList>
            <person name="Kalkreuter E."/>
            <person name="Kautsar S.A."/>
            <person name="Yang D."/>
            <person name="Bader C.D."/>
            <person name="Teijaro C.N."/>
            <person name="Fluegel L."/>
            <person name="Davis C.M."/>
            <person name="Simpson J.R."/>
            <person name="Lauterbach L."/>
            <person name="Steele A.D."/>
            <person name="Gui C."/>
            <person name="Meng S."/>
            <person name="Li G."/>
            <person name="Viehrig K."/>
            <person name="Ye F."/>
            <person name="Su P."/>
            <person name="Kiefer A.F."/>
            <person name="Nichols A."/>
            <person name="Cepeda A.J."/>
            <person name="Yan W."/>
            <person name="Fan B."/>
            <person name="Jiang Y."/>
            <person name="Adhikari A."/>
            <person name="Zheng C.-J."/>
            <person name="Schuster L."/>
            <person name="Cowan T.M."/>
            <person name="Smanski M.J."/>
            <person name="Chevrette M.G."/>
            <person name="De Carvalho L.P.S."/>
            <person name="Shen B."/>
        </authorList>
    </citation>
    <scope>NUCLEOTIDE SEQUENCE [LARGE SCALE GENOMIC DNA]</scope>
    <source>
        <strain evidence="5 6">NPDC001615</strain>
    </source>
</reference>
<evidence type="ECO:0000256" key="1">
    <source>
        <dbReference type="ARBA" id="ARBA00023015"/>
    </source>
</evidence>
<dbReference type="Gene3D" id="1.10.10.60">
    <property type="entry name" value="Homeodomain-like"/>
    <property type="match status" value="1"/>
</dbReference>
<proteinExistence type="predicted"/>
<dbReference type="Pfam" id="PF12833">
    <property type="entry name" value="HTH_18"/>
    <property type="match status" value="1"/>
</dbReference>
<evidence type="ECO:0000313" key="6">
    <source>
        <dbReference type="Proteomes" id="UP001496720"/>
    </source>
</evidence>